<name>A0A8J1U1G2_OWEFU</name>
<proteinExistence type="predicted"/>
<dbReference type="AlphaFoldDB" id="A0A8J1U1G2"/>
<protein>
    <submittedName>
        <fullName evidence="1">Uncharacterized protein</fullName>
    </submittedName>
</protein>
<dbReference type="Proteomes" id="UP000749559">
    <property type="component" value="Unassembled WGS sequence"/>
</dbReference>
<keyword evidence="2" id="KW-1185">Reference proteome</keyword>
<evidence type="ECO:0000313" key="2">
    <source>
        <dbReference type="Proteomes" id="UP000749559"/>
    </source>
</evidence>
<organism evidence="1 2">
    <name type="scientific">Owenia fusiformis</name>
    <name type="common">Polychaete worm</name>
    <dbReference type="NCBI Taxonomy" id="6347"/>
    <lineage>
        <taxon>Eukaryota</taxon>
        <taxon>Metazoa</taxon>
        <taxon>Spiralia</taxon>
        <taxon>Lophotrochozoa</taxon>
        <taxon>Annelida</taxon>
        <taxon>Polychaeta</taxon>
        <taxon>Sedentaria</taxon>
        <taxon>Canalipalpata</taxon>
        <taxon>Sabellida</taxon>
        <taxon>Oweniida</taxon>
        <taxon>Oweniidae</taxon>
        <taxon>Owenia</taxon>
    </lineage>
</organism>
<reference evidence="1" key="1">
    <citation type="submission" date="2022-03" db="EMBL/GenBank/DDBJ databases">
        <authorList>
            <person name="Martin C."/>
        </authorList>
    </citation>
    <scope>NUCLEOTIDE SEQUENCE</scope>
</reference>
<sequence length="133" mass="15141">MINSNDVTSLIISLLAKENNMTSYYFTNKYEYNGMTSYCFKAKSKIIIVTRSTEHNQGGLAPRMQHRYSAKQSPSDSFVGEYRVILHAVVQIIQTRIANDACVEIKEYRVGILASNPPWNTIITDQIKMLQNS</sequence>
<evidence type="ECO:0000313" key="1">
    <source>
        <dbReference type="EMBL" id="CAH1786435.1"/>
    </source>
</evidence>
<gene>
    <name evidence="1" type="ORF">OFUS_LOCUS12334</name>
</gene>
<accession>A0A8J1U1G2</accession>
<dbReference type="EMBL" id="CAIIXF020000006">
    <property type="protein sequence ID" value="CAH1786435.1"/>
    <property type="molecule type" value="Genomic_DNA"/>
</dbReference>
<comment type="caution">
    <text evidence="1">The sequence shown here is derived from an EMBL/GenBank/DDBJ whole genome shotgun (WGS) entry which is preliminary data.</text>
</comment>